<dbReference type="Proteomes" id="UP000019276">
    <property type="component" value="Unassembled WGS sequence"/>
</dbReference>
<dbReference type="InterPro" id="IPR030963">
    <property type="entry name" value="DHQ_synth_fam"/>
</dbReference>
<feature type="domain" description="3-dehydroquinate synthase N-terminal" evidence="9">
    <location>
        <begin position="85"/>
        <end position="197"/>
    </location>
</feature>
<name>W7QRP4_9ALTE</name>
<accession>W7QRP4</accession>
<keyword evidence="8" id="KW-0170">Cobalt</keyword>
<dbReference type="InterPro" id="IPR030960">
    <property type="entry name" value="DHQS/DOIS_N"/>
</dbReference>
<dbReference type="GO" id="GO:0008652">
    <property type="term" value="P:amino acid biosynthetic process"/>
    <property type="evidence" value="ECO:0007669"/>
    <property type="project" value="UniProtKB-KW"/>
</dbReference>
<dbReference type="PIRSF" id="PIRSF001455">
    <property type="entry name" value="DHQ_synth"/>
    <property type="match status" value="1"/>
</dbReference>
<comment type="cofactor">
    <cofactor evidence="1">
        <name>NAD(+)</name>
        <dbReference type="ChEBI" id="CHEBI:57540"/>
    </cofactor>
</comment>
<keyword evidence="5" id="KW-0520">NAD</keyword>
<dbReference type="CDD" id="cd08198">
    <property type="entry name" value="DHQS-like"/>
    <property type="match status" value="1"/>
</dbReference>
<dbReference type="PANTHER" id="PTHR43622:SF7">
    <property type="entry name" value="3-DEHYDROQUINATE SYNTHASE, CHLOROPLASTIC"/>
    <property type="match status" value="1"/>
</dbReference>
<reference evidence="11 12" key="1">
    <citation type="journal article" date="2014" name="Genome Announc.">
        <title>Draft Genome Sequence of the Agar-Degrading Bacterium Catenovulum sp. Strain DS-2, Isolated from Intestines of Haliotis diversicolor.</title>
        <authorList>
            <person name="Shan D."/>
            <person name="Li X."/>
            <person name="Gu Z."/>
            <person name="Wei G."/>
            <person name="Gao Z."/>
            <person name="Shao Z."/>
        </authorList>
    </citation>
    <scope>NUCLEOTIDE SEQUENCE [LARGE SCALE GENOMIC DNA]</scope>
    <source>
        <strain evidence="11 12">DS-2</strain>
    </source>
</reference>
<proteinExistence type="predicted"/>
<dbReference type="EC" id="4.2.3.4" evidence="11"/>
<keyword evidence="4" id="KW-0479">Metal-binding</keyword>
<dbReference type="Gene3D" id="1.20.1090.10">
    <property type="entry name" value="Dehydroquinate synthase-like - alpha domain"/>
    <property type="match status" value="1"/>
</dbReference>
<evidence type="ECO:0000256" key="8">
    <source>
        <dbReference type="ARBA" id="ARBA00023285"/>
    </source>
</evidence>
<dbReference type="Gene3D" id="3.40.50.1970">
    <property type="match status" value="1"/>
</dbReference>
<comment type="cofactor">
    <cofactor evidence="2">
        <name>Co(2+)</name>
        <dbReference type="ChEBI" id="CHEBI:48828"/>
    </cofactor>
</comment>
<keyword evidence="7 11" id="KW-0456">Lyase</keyword>
<dbReference type="InterPro" id="IPR056179">
    <property type="entry name" value="DHQS_C"/>
</dbReference>
<comment type="caution">
    <text evidence="11">The sequence shown here is derived from an EMBL/GenBank/DDBJ whole genome shotgun (WGS) entry which is preliminary data.</text>
</comment>
<dbReference type="Pfam" id="PF01761">
    <property type="entry name" value="DHQ_synthase"/>
    <property type="match status" value="1"/>
</dbReference>
<dbReference type="RefSeq" id="WP_035013082.1">
    <property type="nucleotide sequence ID" value="NZ_ARZY01000003.1"/>
</dbReference>
<evidence type="ECO:0000256" key="7">
    <source>
        <dbReference type="ARBA" id="ARBA00023239"/>
    </source>
</evidence>
<evidence type="ECO:0000259" key="9">
    <source>
        <dbReference type="Pfam" id="PF01761"/>
    </source>
</evidence>
<gene>
    <name evidence="11" type="primary">aroB</name>
    <name evidence="11" type="ORF">DS2_02590</name>
</gene>
<protein>
    <submittedName>
        <fullName evidence="11">3-dehydroquinate synthase</fullName>
        <ecNumber evidence="11">4.2.3.4</ecNumber>
    </submittedName>
</protein>
<evidence type="ECO:0000256" key="5">
    <source>
        <dbReference type="ARBA" id="ARBA00023027"/>
    </source>
</evidence>
<dbReference type="PATRIC" id="fig|1328313.3.peg.539"/>
<dbReference type="GO" id="GO:0009073">
    <property type="term" value="P:aromatic amino acid family biosynthetic process"/>
    <property type="evidence" value="ECO:0007669"/>
    <property type="project" value="UniProtKB-KW"/>
</dbReference>
<dbReference type="OrthoDB" id="9806583at2"/>
<evidence type="ECO:0000256" key="6">
    <source>
        <dbReference type="ARBA" id="ARBA00023141"/>
    </source>
</evidence>
<evidence type="ECO:0000256" key="3">
    <source>
        <dbReference type="ARBA" id="ARBA00022605"/>
    </source>
</evidence>
<keyword evidence="3" id="KW-0028">Amino-acid biosynthesis</keyword>
<evidence type="ECO:0000256" key="4">
    <source>
        <dbReference type="ARBA" id="ARBA00022723"/>
    </source>
</evidence>
<dbReference type="AlphaFoldDB" id="W7QRP4"/>
<evidence type="ECO:0000313" key="12">
    <source>
        <dbReference type="Proteomes" id="UP000019276"/>
    </source>
</evidence>
<dbReference type="PANTHER" id="PTHR43622">
    <property type="entry name" value="3-DEHYDROQUINATE SYNTHASE"/>
    <property type="match status" value="1"/>
</dbReference>
<dbReference type="NCBIfam" id="NF004852">
    <property type="entry name" value="PRK06203.1"/>
    <property type="match status" value="1"/>
</dbReference>
<dbReference type="Pfam" id="PF24621">
    <property type="entry name" value="DHQS_C"/>
    <property type="match status" value="1"/>
</dbReference>
<keyword evidence="12" id="KW-1185">Reference proteome</keyword>
<organism evidence="11 12">
    <name type="scientific">Catenovulum agarivorans DS-2</name>
    <dbReference type="NCBI Taxonomy" id="1328313"/>
    <lineage>
        <taxon>Bacteria</taxon>
        <taxon>Pseudomonadati</taxon>
        <taxon>Pseudomonadota</taxon>
        <taxon>Gammaproteobacteria</taxon>
        <taxon>Alteromonadales</taxon>
        <taxon>Alteromonadaceae</taxon>
        <taxon>Catenovulum</taxon>
    </lineage>
</organism>
<evidence type="ECO:0000259" key="10">
    <source>
        <dbReference type="Pfam" id="PF24621"/>
    </source>
</evidence>
<dbReference type="SUPFAM" id="SSF56796">
    <property type="entry name" value="Dehydroquinate synthase-like"/>
    <property type="match status" value="1"/>
</dbReference>
<dbReference type="InterPro" id="IPR050071">
    <property type="entry name" value="Dehydroquinate_synthase"/>
</dbReference>
<dbReference type="GO" id="GO:0003856">
    <property type="term" value="F:3-dehydroquinate synthase activity"/>
    <property type="evidence" value="ECO:0007669"/>
    <property type="project" value="UniProtKB-EC"/>
</dbReference>
<dbReference type="GO" id="GO:0046872">
    <property type="term" value="F:metal ion binding"/>
    <property type="evidence" value="ECO:0007669"/>
    <property type="project" value="UniProtKB-KW"/>
</dbReference>
<evidence type="ECO:0000313" key="11">
    <source>
        <dbReference type="EMBL" id="EWH11677.1"/>
    </source>
</evidence>
<dbReference type="STRING" id="1328313.DS2_02590"/>
<dbReference type="EMBL" id="ARZY01000003">
    <property type="protein sequence ID" value="EWH11677.1"/>
    <property type="molecule type" value="Genomic_DNA"/>
</dbReference>
<sequence>MSDFSRLQHKTIQQSFTVQYQYPVLFLRNSFALDNSSLSELIDNRDEQPKILPVIDEQVVAKQPQLAPQIYQYMQHHKLDCLPAIQIAGGEACKNDTQVLDTIYSAVEKHAIDRHSYILVIGGGAVTDAVGYAAATAHRGIRLIRMPTTVLAQNDAAVGVKNAINYNKRKNYLGTFVPPFAVINDHDLLDTLEARDKRAGIAEAIKVALIKDRAFFYELYSDKDALAKFEQTAMESMIYKGAKWHLHHIATSGDAFEFGSARPLDFGHWSAHKLEEISNNSLRHGEAVAIGIALDSIYSHLMGYIQQNELAQILILLETLGFELTHPAIYQLDVKQALNEFKEHLGGRLCITLLSQIGSGFEVREIDISVMQDAIQALQLQEYLNWTEVA</sequence>
<evidence type="ECO:0000256" key="1">
    <source>
        <dbReference type="ARBA" id="ARBA00001911"/>
    </source>
</evidence>
<keyword evidence="6" id="KW-0057">Aromatic amino acid biosynthesis</keyword>
<feature type="domain" description="3-dehydroquinate synthase C-terminal" evidence="10">
    <location>
        <begin position="200"/>
        <end position="340"/>
    </location>
</feature>
<evidence type="ECO:0000256" key="2">
    <source>
        <dbReference type="ARBA" id="ARBA00001941"/>
    </source>
</evidence>
<dbReference type="eggNOG" id="COG0337">
    <property type="taxonomic scope" value="Bacteria"/>
</dbReference>